<dbReference type="RefSeq" id="XP_056789896.1">
    <property type="nucleotide sequence ID" value="XM_056934702.1"/>
</dbReference>
<dbReference type="GeneID" id="81624951"/>
<sequence length="92" mass="10566">MQRYVTSYAHVAALTLFLNIVIHPLDHRSRDDLEVLTSTGNMIRKMPMLELTKAEIIHLRELNKFVTRLFWLGSSAVVKADKESDQTEQALV</sequence>
<dbReference type="Proteomes" id="UP001148312">
    <property type="component" value="Unassembled WGS sequence"/>
</dbReference>
<comment type="caution">
    <text evidence="1">The sequence shown here is derived from an EMBL/GenBank/DDBJ whole genome shotgun (WGS) entry which is preliminary data.</text>
</comment>
<evidence type="ECO:0000313" key="2">
    <source>
        <dbReference type="Proteomes" id="UP001148312"/>
    </source>
</evidence>
<evidence type="ECO:0000313" key="1">
    <source>
        <dbReference type="EMBL" id="KAJ5485112.1"/>
    </source>
</evidence>
<keyword evidence="2" id="KW-1185">Reference proteome</keyword>
<name>A0A9W9X6B9_9EURO</name>
<reference evidence="1" key="2">
    <citation type="journal article" date="2023" name="IMA Fungus">
        <title>Comparative genomic study of the Penicillium genus elucidates a diverse pangenome and 15 lateral gene transfer events.</title>
        <authorList>
            <person name="Petersen C."/>
            <person name="Sorensen T."/>
            <person name="Nielsen M.R."/>
            <person name="Sondergaard T.E."/>
            <person name="Sorensen J.L."/>
            <person name="Fitzpatrick D.A."/>
            <person name="Frisvad J.C."/>
            <person name="Nielsen K.L."/>
        </authorList>
    </citation>
    <scope>NUCLEOTIDE SEQUENCE</scope>
    <source>
        <strain evidence="1">IBT 30728</strain>
    </source>
</reference>
<proteinExistence type="predicted"/>
<dbReference type="EMBL" id="JAPWDQ010000005">
    <property type="protein sequence ID" value="KAJ5485112.1"/>
    <property type="molecule type" value="Genomic_DNA"/>
</dbReference>
<protein>
    <submittedName>
        <fullName evidence="1">Uncharacterized protein</fullName>
    </submittedName>
</protein>
<reference evidence="1" key="1">
    <citation type="submission" date="2022-12" db="EMBL/GenBank/DDBJ databases">
        <authorList>
            <person name="Petersen C."/>
        </authorList>
    </citation>
    <scope>NUCLEOTIDE SEQUENCE</scope>
    <source>
        <strain evidence="1">IBT 30728</strain>
    </source>
</reference>
<accession>A0A9W9X6B9</accession>
<gene>
    <name evidence="1" type="ORF">N7539_005100</name>
</gene>
<organism evidence="1 2">
    <name type="scientific">Penicillium diatomitis</name>
    <dbReference type="NCBI Taxonomy" id="2819901"/>
    <lineage>
        <taxon>Eukaryota</taxon>
        <taxon>Fungi</taxon>
        <taxon>Dikarya</taxon>
        <taxon>Ascomycota</taxon>
        <taxon>Pezizomycotina</taxon>
        <taxon>Eurotiomycetes</taxon>
        <taxon>Eurotiomycetidae</taxon>
        <taxon>Eurotiales</taxon>
        <taxon>Aspergillaceae</taxon>
        <taxon>Penicillium</taxon>
    </lineage>
</organism>
<dbReference type="AlphaFoldDB" id="A0A9W9X6B9"/>